<dbReference type="GO" id="GO:0004177">
    <property type="term" value="F:aminopeptidase activity"/>
    <property type="evidence" value="ECO:0007669"/>
    <property type="project" value="InterPro"/>
</dbReference>
<sequence>MSFREINHKNNEEYWERLELVMERIEAVSEEEASSVEELYRRYFFEMSELFLVLYKLAEASLSGKLAEISTLEGKKINRRLYLDVQEDYADSYANPAYAVSKMGWEYGPLLSALDARLHGIYTSCMEGNIRYLCIYAELFVEIYNCFEDAQNLNVHEIRKCIYSFMHDYTEIFNADAICRLIDPEYDYFTQIVMEAELDHPAYLYRYGLYIGKDETESAHFLHSLTKQQMQAMADTFTEGYRIGFETTGKDISKKSVVEIRYPLGFERMVRAAVHNFKKIGLQPVLRPYSISLNKQFTYDHKEDRGLWLDKALIERGLEVDRTVWENHKAIAPNYGGPAVIEIFGTKPFSPEQKEERVTYTDKQREIDVYERSEKSQLINHYIHGEERSFTIIAYPVPSIGEKYEEIFAETVHINTLDYMLYRNMQQKIIDVLDTADRVHIKGCNGNRTDLYVKIHPLSDPAKETAFENCVADVNIPVGEVFTSPVLQKTEGKLHVTQVYLGEFLFKNLELDFENGRITAYSCTNFDSEDENRKYIEDNILFHHKTLPMGEFAIGTNTTAYRMARKYQIADKLPILIAEKTGPHFAVGDTCYTYDEDNMTYNPDGKAIIARDNEISIRRKEDISKAYFNCHTDITIPYDELGAITVVRADGTTTDIIRNGRFVVPGTEPLNEPLDAMEP</sequence>
<dbReference type="EMBL" id="CVRR01000071">
    <property type="protein sequence ID" value="CRL42570.1"/>
    <property type="molecule type" value="Genomic_DNA"/>
</dbReference>
<gene>
    <name evidence="2" type="ORF">M72_15991</name>
</gene>
<evidence type="ECO:0000313" key="2">
    <source>
        <dbReference type="EMBL" id="CRL42570.1"/>
    </source>
</evidence>
<dbReference type="Pfam" id="PF02073">
    <property type="entry name" value="Peptidase_M29"/>
    <property type="match status" value="1"/>
</dbReference>
<keyword evidence="3" id="KW-1185">Reference proteome</keyword>
<dbReference type="Proteomes" id="UP000049979">
    <property type="component" value="Unassembled WGS sequence"/>
</dbReference>
<dbReference type="RefSeq" id="WP_055068734.1">
    <property type="nucleotide sequence ID" value="NZ_CP173697.1"/>
</dbReference>
<dbReference type="InterPro" id="IPR000787">
    <property type="entry name" value="Peptidase_M29"/>
</dbReference>
<protein>
    <recommendedName>
        <fullName evidence="4">Thermophilic metalloprotease (M29)</fullName>
    </recommendedName>
</protein>
<name>A0A0M6WY29_9FIRM</name>
<organism evidence="2 3">
    <name type="scientific">Roseburia faecis</name>
    <dbReference type="NCBI Taxonomy" id="301302"/>
    <lineage>
        <taxon>Bacteria</taxon>
        <taxon>Bacillati</taxon>
        <taxon>Bacillota</taxon>
        <taxon>Clostridia</taxon>
        <taxon>Lachnospirales</taxon>
        <taxon>Lachnospiraceae</taxon>
        <taxon>Roseburia</taxon>
    </lineage>
</organism>
<dbReference type="PANTHER" id="PTHR34448:SF1">
    <property type="entry name" value="BLL6088 PROTEIN"/>
    <property type="match status" value="1"/>
</dbReference>
<accession>A0A0M6WY29</accession>
<reference evidence="3" key="1">
    <citation type="submission" date="2015-05" db="EMBL/GenBank/DDBJ databases">
        <authorList>
            <consortium name="Pathogen Informatics"/>
        </authorList>
    </citation>
    <scope>NUCLEOTIDE SEQUENCE [LARGE SCALE GENOMIC DNA]</scope>
    <source>
        <strain evidence="3">M72</strain>
    </source>
</reference>
<proteinExistence type="predicted"/>
<keyword evidence="1" id="KW-0479">Metal-binding</keyword>
<evidence type="ECO:0000313" key="3">
    <source>
        <dbReference type="Proteomes" id="UP000049979"/>
    </source>
</evidence>
<evidence type="ECO:0008006" key="4">
    <source>
        <dbReference type="Google" id="ProtNLM"/>
    </source>
</evidence>
<dbReference type="OrthoDB" id="9803993at2"/>
<dbReference type="STRING" id="301302.ERS852420_01084"/>
<dbReference type="SUPFAM" id="SSF144052">
    <property type="entry name" value="Thermophilic metalloprotease-like"/>
    <property type="match status" value="1"/>
</dbReference>
<dbReference type="AlphaFoldDB" id="A0A0M6WY29"/>
<evidence type="ECO:0000256" key="1">
    <source>
        <dbReference type="ARBA" id="ARBA00022723"/>
    </source>
</evidence>
<dbReference type="InterPro" id="IPR052170">
    <property type="entry name" value="M29_Exopeptidase"/>
</dbReference>
<dbReference type="GO" id="GO:0046872">
    <property type="term" value="F:metal ion binding"/>
    <property type="evidence" value="ECO:0007669"/>
    <property type="project" value="UniProtKB-KW"/>
</dbReference>
<dbReference type="GO" id="GO:0006508">
    <property type="term" value="P:proteolysis"/>
    <property type="evidence" value="ECO:0007669"/>
    <property type="project" value="InterPro"/>
</dbReference>
<dbReference type="PANTHER" id="PTHR34448">
    <property type="entry name" value="AMINOPEPTIDASE"/>
    <property type="match status" value="1"/>
</dbReference>